<feature type="region of interest" description="Disordered" evidence="1">
    <location>
        <begin position="312"/>
        <end position="377"/>
    </location>
</feature>
<accession>A0A839TB62</accession>
<evidence type="ECO:0000313" key="4">
    <source>
        <dbReference type="EMBL" id="MBB3105295.1"/>
    </source>
</evidence>
<proteinExistence type="predicted"/>
<evidence type="ECO:0000313" key="5">
    <source>
        <dbReference type="Proteomes" id="UP000549250"/>
    </source>
</evidence>
<feature type="compositionally biased region" description="Low complexity" evidence="1">
    <location>
        <begin position="333"/>
        <end position="344"/>
    </location>
</feature>
<name>A0A839TB62_AZOMA</name>
<organism evidence="4 5">
    <name type="scientific">Azomonas macrocytogenes</name>
    <name type="common">Azotobacter macrocytogenes</name>
    <dbReference type="NCBI Taxonomy" id="69962"/>
    <lineage>
        <taxon>Bacteria</taxon>
        <taxon>Pseudomonadati</taxon>
        <taxon>Pseudomonadota</taxon>
        <taxon>Gammaproteobacteria</taxon>
        <taxon>Pseudomonadales</taxon>
        <taxon>Pseudomonadaceae</taxon>
        <taxon>Azomonas</taxon>
    </lineage>
</organism>
<dbReference type="AlphaFoldDB" id="A0A839TB62"/>
<feature type="compositionally biased region" description="Polar residues" evidence="1">
    <location>
        <begin position="368"/>
        <end position="377"/>
    </location>
</feature>
<dbReference type="PANTHER" id="PTHR33627">
    <property type="entry name" value="TRANSPOSASE"/>
    <property type="match status" value="1"/>
</dbReference>
<dbReference type="Proteomes" id="UP000549250">
    <property type="component" value="Unassembled WGS sequence"/>
</dbReference>
<evidence type="ECO:0000256" key="1">
    <source>
        <dbReference type="SAM" id="MobiDB-lite"/>
    </source>
</evidence>
<feature type="domain" description="Transposase IS701-like DDE" evidence="3">
    <location>
        <begin position="142"/>
        <end position="203"/>
    </location>
</feature>
<dbReference type="InterPro" id="IPR038721">
    <property type="entry name" value="IS701-like_DDE_dom"/>
</dbReference>
<dbReference type="GO" id="GO:0003677">
    <property type="term" value="F:DNA binding"/>
    <property type="evidence" value="ECO:0007669"/>
    <property type="project" value="InterPro"/>
</dbReference>
<feature type="domain" description="Transposase IS701-like DDE" evidence="3">
    <location>
        <begin position="6"/>
        <end position="74"/>
    </location>
</feature>
<dbReference type="InterPro" id="IPR039365">
    <property type="entry name" value="IS701-like"/>
</dbReference>
<sequence length="377" mass="42684">MLAQVRDYVTARMDLKGEVYWIVDDTGFRKKGRHSVGVARQYCGEIGKQDNCQVAVSVSLATLAASVPMAICPKPGSKTPHGARLRGFRKGSALPPSRRSHWRSWKRRVLPRCRAARCWLMRPMVATPLGVTGWWRWHWTTPSSVKVWPPGVLPEPPAPWRGQGRPPVRHRCSADRQPVSVEALALSLQARAFRTVSWREGSNALLSGRFAAVRVRAAQGDRLREEQWLLIEWPKGEDKPLKYFLSNLPATTSLKALVNTTKARWRIERDYQDLKQEFGLDHDEGRGWRGFHHHATLCIAAHGFLVAERLRGARQKKPSQRPQPALPEDFLPRGRATTRPAPRGGLHRNASLDDCHRNQRTAARQKGKSTQTDLMTQ</sequence>
<dbReference type="InterPro" id="IPR002559">
    <property type="entry name" value="Transposase_11"/>
</dbReference>
<dbReference type="EMBL" id="JACHXI010000032">
    <property type="protein sequence ID" value="MBB3105295.1"/>
    <property type="molecule type" value="Genomic_DNA"/>
</dbReference>
<dbReference type="PANTHER" id="PTHR33627:SF1">
    <property type="entry name" value="TRANSPOSASE"/>
    <property type="match status" value="1"/>
</dbReference>
<keyword evidence="5" id="KW-1185">Reference proteome</keyword>
<gene>
    <name evidence="4" type="ORF">FHR87_003731</name>
</gene>
<comment type="caution">
    <text evidence="4">The sequence shown here is derived from an EMBL/GenBank/DDBJ whole genome shotgun (WGS) entry which is preliminary data.</text>
</comment>
<evidence type="ECO:0000259" key="2">
    <source>
        <dbReference type="Pfam" id="PF01609"/>
    </source>
</evidence>
<dbReference type="GO" id="GO:0004803">
    <property type="term" value="F:transposase activity"/>
    <property type="evidence" value="ECO:0007669"/>
    <property type="project" value="InterPro"/>
</dbReference>
<evidence type="ECO:0000259" key="3">
    <source>
        <dbReference type="Pfam" id="PF13546"/>
    </source>
</evidence>
<dbReference type="GO" id="GO:0006313">
    <property type="term" value="P:DNA transposition"/>
    <property type="evidence" value="ECO:0007669"/>
    <property type="project" value="InterPro"/>
</dbReference>
<feature type="domain" description="Transposase IS4-like" evidence="2">
    <location>
        <begin position="224"/>
        <end position="302"/>
    </location>
</feature>
<dbReference type="InterPro" id="IPR012337">
    <property type="entry name" value="RNaseH-like_sf"/>
</dbReference>
<dbReference type="Pfam" id="PF01609">
    <property type="entry name" value="DDE_Tnp_1"/>
    <property type="match status" value="1"/>
</dbReference>
<protein>
    <submittedName>
        <fullName evidence="4">SRSO17 transposase</fullName>
    </submittedName>
</protein>
<dbReference type="Pfam" id="PF13546">
    <property type="entry name" value="DDE_5"/>
    <property type="match status" value="2"/>
</dbReference>
<reference evidence="4 5" key="1">
    <citation type="submission" date="2020-08" db="EMBL/GenBank/DDBJ databases">
        <title>Genomic Encyclopedia of Type Strains, Phase III (KMG-III): the genomes of soil and plant-associated and newly described type strains.</title>
        <authorList>
            <person name="Whitman W."/>
        </authorList>
    </citation>
    <scope>NUCLEOTIDE SEQUENCE [LARGE SCALE GENOMIC DNA]</scope>
    <source>
        <strain evidence="4 5">CECT 4462</strain>
    </source>
</reference>
<dbReference type="SUPFAM" id="SSF53098">
    <property type="entry name" value="Ribonuclease H-like"/>
    <property type="match status" value="1"/>
</dbReference>